<dbReference type="EMBL" id="OB682758">
    <property type="protein sequence ID" value="CAD7236890.1"/>
    <property type="molecule type" value="Genomic_DNA"/>
</dbReference>
<sequence length="67" mass="7566">MSYSDNFSTSLNKATKPSPCSLPCPAKRCGTVQEAFVYEISPPHIHIFFCMSQHPPHIPMIYPHEAF</sequence>
<evidence type="ECO:0000313" key="1">
    <source>
        <dbReference type="EMBL" id="CAD7236890.1"/>
    </source>
</evidence>
<dbReference type="AlphaFoldDB" id="A0A7R8WRN6"/>
<protein>
    <submittedName>
        <fullName evidence="1">Uncharacterized protein</fullName>
    </submittedName>
</protein>
<name>A0A7R8WRN6_9CRUS</name>
<reference evidence="1" key="1">
    <citation type="submission" date="2020-11" db="EMBL/GenBank/DDBJ databases">
        <authorList>
            <person name="Tran Van P."/>
        </authorList>
    </citation>
    <scope>NUCLEOTIDE SEQUENCE</scope>
</reference>
<proteinExistence type="predicted"/>
<accession>A0A7R8WRN6</accession>
<gene>
    <name evidence="1" type="ORF">CTOB1V02_LOCUS14705</name>
</gene>
<organism evidence="1">
    <name type="scientific">Cyprideis torosa</name>
    <dbReference type="NCBI Taxonomy" id="163714"/>
    <lineage>
        <taxon>Eukaryota</taxon>
        <taxon>Metazoa</taxon>
        <taxon>Ecdysozoa</taxon>
        <taxon>Arthropoda</taxon>
        <taxon>Crustacea</taxon>
        <taxon>Oligostraca</taxon>
        <taxon>Ostracoda</taxon>
        <taxon>Podocopa</taxon>
        <taxon>Podocopida</taxon>
        <taxon>Cytherocopina</taxon>
        <taxon>Cytheroidea</taxon>
        <taxon>Cytherideidae</taxon>
        <taxon>Cyprideis</taxon>
    </lineage>
</organism>